<sequence>MSTSFVRPAAAKATVGRGVMRQRLKDQLANLENVGLNDCARVSQDTRDARARRWAMFSDFFVRIIGGIDPERIWVDLCENQPAAKAKCQLFLKHYVESSTEVNSGLDLESNGNEYRSVNAASTVDLVWKDLVGHANDVVLRKKRAEDPENAWRWTVKYTDVKQGKLCGPVSQITNWISETLALEMDLTHHQQFIKREATSDDVLLVLSMVWKRSPNINIAPRTRVAFHGVLLLAAIGGFRMSVVAEVAYRQVELALVRVHGVARLVASITLQQNKRQELTIRKGQDEFITLSVTFVPCKILCLLSILLAQALVDDAFEAHFPSVDALMTRPKLKANVDYMPLKWKEEILDQPLLPISYNQYWKTWCDTIQAAGVREKVRPYATRVGAGGRLDAVLSPAVRDYIMSNTQKTFERNYVPRQVRVDLMQLHFGDAGTGPDSQTLFSLLRQACLRRDPDAPLELSQQEADALEAREDMQAVRALLGDARAKHGRSSATTRRLSSRLSYLRRRYTAEAVQEKRQAYFANADRLGALGRPIEEAETGVARASRARRFHSDMGGLGTDLVTKYLHQGELGGGRREAYFIELLCEFVAHRFTNMDILMSRIMAEAAGQAPAPTQRPPASFNDFRCLFGCPALSSRTILTNHVETHHRVSFTTTFECPECLRLGAAPVLVRDARQYCLHTLRAHGRLCSPIFREENAGLLLKGKAPKKYKKNPRVLCLLCQGEYCAGQGHSRHFDKRHRRADFDEPFLCPACQRGGAEDIATIDSVDGWLSHTESVHNIDGQRGHHVGLGMLQRQVARGS</sequence>
<organism evidence="1 2">
    <name type="scientific">Diaporthe ampelina</name>
    <dbReference type="NCBI Taxonomy" id="1214573"/>
    <lineage>
        <taxon>Eukaryota</taxon>
        <taxon>Fungi</taxon>
        <taxon>Dikarya</taxon>
        <taxon>Ascomycota</taxon>
        <taxon>Pezizomycotina</taxon>
        <taxon>Sordariomycetes</taxon>
        <taxon>Sordariomycetidae</taxon>
        <taxon>Diaporthales</taxon>
        <taxon>Diaporthaceae</taxon>
        <taxon>Diaporthe</taxon>
    </lineage>
</organism>
<dbReference type="Pfam" id="PF11917">
    <property type="entry name" value="DUF3435"/>
    <property type="match status" value="1"/>
</dbReference>
<dbReference type="PANTHER" id="PTHR37535">
    <property type="entry name" value="FLUG DOMAIN PROTEIN"/>
    <property type="match status" value="1"/>
</dbReference>
<dbReference type="AlphaFoldDB" id="A0A0G2FSM6"/>
<protein>
    <recommendedName>
        <fullName evidence="3">C2H2-type domain-containing protein</fullName>
    </recommendedName>
</protein>
<accession>A0A0G2FSM6</accession>
<reference evidence="1 2" key="1">
    <citation type="submission" date="2015-05" db="EMBL/GenBank/DDBJ databases">
        <title>Distinctive expansion of gene families associated with plant cell wall degradation and secondary metabolism in the genomes of grapevine trunk pathogens.</title>
        <authorList>
            <person name="Lawrence D.P."/>
            <person name="Travadon R."/>
            <person name="Rolshausen P.E."/>
            <person name="Baumgartner K."/>
        </authorList>
    </citation>
    <scope>NUCLEOTIDE SEQUENCE [LARGE SCALE GENOMIC DNA]</scope>
    <source>
        <strain evidence="1">DA912</strain>
    </source>
</reference>
<dbReference type="Proteomes" id="UP000034680">
    <property type="component" value="Unassembled WGS sequence"/>
</dbReference>
<evidence type="ECO:0000313" key="2">
    <source>
        <dbReference type="Proteomes" id="UP000034680"/>
    </source>
</evidence>
<comment type="caution">
    <text evidence="1">The sequence shown here is derived from an EMBL/GenBank/DDBJ whole genome shotgun (WGS) entry which is preliminary data.</text>
</comment>
<dbReference type="InterPro" id="IPR021842">
    <property type="entry name" value="DUF3435"/>
</dbReference>
<keyword evidence="2" id="KW-1185">Reference proteome</keyword>
<proteinExistence type="predicted"/>
<dbReference type="PANTHER" id="PTHR37535:SF3">
    <property type="entry name" value="FLUG DOMAIN-CONTAINING PROTEIN"/>
    <property type="match status" value="1"/>
</dbReference>
<dbReference type="EMBL" id="LCUC01000102">
    <property type="protein sequence ID" value="KKY36959.1"/>
    <property type="molecule type" value="Genomic_DNA"/>
</dbReference>
<dbReference type="OrthoDB" id="5243844at2759"/>
<gene>
    <name evidence="1" type="ORF">UCDDA912_g03053</name>
</gene>
<evidence type="ECO:0008006" key="3">
    <source>
        <dbReference type="Google" id="ProtNLM"/>
    </source>
</evidence>
<evidence type="ECO:0000313" key="1">
    <source>
        <dbReference type="EMBL" id="KKY36959.1"/>
    </source>
</evidence>
<name>A0A0G2FSM6_9PEZI</name>
<reference evidence="1 2" key="2">
    <citation type="submission" date="2015-05" db="EMBL/GenBank/DDBJ databases">
        <authorList>
            <person name="Morales-Cruz A."/>
            <person name="Amrine K.C."/>
            <person name="Cantu D."/>
        </authorList>
    </citation>
    <scope>NUCLEOTIDE SEQUENCE [LARGE SCALE GENOMIC DNA]</scope>
    <source>
        <strain evidence="1">DA912</strain>
    </source>
</reference>